<protein>
    <submittedName>
        <fullName evidence="3">Uncharacterized protein</fullName>
    </submittedName>
</protein>
<evidence type="ECO:0000313" key="3">
    <source>
        <dbReference type="EMBL" id="ELY59076.1"/>
    </source>
</evidence>
<dbReference type="Pfam" id="PF25932">
    <property type="entry name" value="DUF7977"/>
    <property type="match status" value="1"/>
</dbReference>
<evidence type="ECO:0000256" key="2">
    <source>
        <dbReference type="SAM" id="Phobius"/>
    </source>
</evidence>
<proteinExistence type="predicted"/>
<feature type="transmembrane region" description="Helical" evidence="2">
    <location>
        <begin position="49"/>
        <end position="69"/>
    </location>
</feature>
<feature type="compositionally biased region" description="Acidic residues" evidence="1">
    <location>
        <begin position="16"/>
        <end position="30"/>
    </location>
</feature>
<dbReference type="STRING" id="1227499.C493_05480"/>
<comment type="caution">
    <text evidence="3">The sequence shown here is derived from an EMBL/GenBank/DDBJ whole genome shotgun (WGS) entry which is preliminary data.</text>
</comment>
<keyword evidence="2" id="KW-0472">Membrane</keyword>
<name>L9XCD2_9EURY</name>
<dbReference type="Proteomes" id="UP000011602">
    <property type="component" value="Unassembled WGS sequence"/>
</dbReference>
<dbReference type="AlphaFoldDB" id="L9XCD2"/>
<accession>L9XCD2</accession>
<dbReference type="EMBL" id="AOHZ01000030">
    <property type="protein sequence ID" value="ELY59076.1"/>
    <property type="molecule type" value="Genomic_DNA"/>
</dbReference>
<dbReference type="eggNOG" id="arCOG06373">
    <property type="taxonomic scope" value="Archaea"/>
</dbReference>
<dbReference type="RefSeq" id="WP_007258399.1">
    <property type="nucleotide sequence ID" value="NZ_AOHZ01000030.1"/>
</dbReference>
<feature type="transmembrane region" description="Helical" evidence="2">
    <location>
        <begin position="75"/>
        <end position="97"/>
    </location>
</feature>
<evidence type="ECO:0000256" key="1">
    <source>
        <dbReference type="SAM" id="MobiDB-lite"/>
    </source>
</evidence>
<feature type="region of interest" description="Disordered" evidence="1">
    <location>
        <begin position="1"/>
        <end position="33"/>
    </location>
</feature>
<keyword evidence="2" id="KW-1133">Transmembrane helix</keyword>
<gene>
    <name evidence="3" type="ORF">C493_05480</name>
</gene>
<organism evidence="3 4">
    <name type="scientific">Natronolimnohabitans innermongolicus JCM 12255</name>
    <dbReference type="NCBI Taxonomy" id="1227499"/>
    <lineage>
        <taxon>Archaea</taxon>
        <taxon>Methanobacteriati</taxon>
        <taxon>Methanobacteriota</taxon>
        <taxon>Stenosarchaea group</taxon>
        <taxon>Halobacteria</taxon>
        <taxon>Halobacteriales</taxon>
        <taxon>Natrialbaceae</taxon>
        <taxon>Natronolimnohabitans</taxon>
    </lineage>
</organism>
<evidence type="ECO:0000313" key="4">
    <source>
        <dbReference type="Proteomes" id="UP000011602"/>
    </source>
</evidence>
<dbReference type="InterPro" id="IPR058283">
    <property type="entry name" value="DUF7977"/>
</dbReference>
<dbReference type="OrthoDB" id="205781at2157"/>
<keyword evidence="2" id="KW-0812">Transmembrane</keyword>
<keyword evidence="4" id="KW-1185">Reference proteome</keyword>
<sequence>MSSSDDGGYVHNPAAFDDDGERTDSSDDDWLERPIHPEQADREFDWRGWVVVGMIVLTFIVAPIIVTLWPPGAVGYRFALIIFPLFPALFLALAAVWGTTRP</sequence>
<reference evidence="3 4" key="1">
    <citation type="journal article" date="2014" name="PLoS Genet.">
        <title>Phylogenetically driven sequencing of extremely halophilic archaea reveals strategies for static and dynamic osmo-response.</title>
        <authorList>
            <person name="Becker E.A."/>
            <person name="Seitzer P.M."/>
            <person name="Tritt A."/>
            <person name="Larsen D."/>
            <person name="Krusor M."/>
            <person name="Yao A.I."/>
            <person name="Wu D."/>
            <person name="Madern D."/>
            <person name="Eisen J.A."/>
            <person name="Darling A.E."/>
            <person name="Facciotti M.T."/>
        </authorList>
    </citation>
    <scope>NUCLEOTIDE SEQUENCE [LARGE SCALE GENOMIC DNA]</scope>
    <source>
        <strain evidence="3 4">JCM 12255</strain>
    </source>
</reference>